<dbReference type="Pfam" id="PF02487">
    <property type="entry name" value="CLN3"/>
    <property type="match status" value="1"/>
</dbReference>
<keyword evidence="7" id="KW-0458">Lysosome</keyword>
<keyword evidence="9" id="KW-1185">Reference proteome</keyword>
<evidence type="ECO:0000256" key="6">
    <source>
        <dbReference type="ARBA" id="ARBA00023136"/>
    </source>
</evidence>
<name>E9H0N4_DAPPU</name>
<evidence type="ECO:0000313" key="8">
    <source>
        <dbReference type="EMBL" id="EFX74677.1"/>
    </source>
</evidence>
<feature type="transmembrane region" description="Helical" evidence="7">
    <location>
        <begin position="352"/>
        <end position="375"/>
    </location>
</feature>
<evidence type="ECO:0000256" key="3">
    <source>
        <dbReference type="ARBA" id="ARBA00022448"/>
    </source>
</evidence>
<keyword evidence="4 7" id="KW-0812">Transmembrane</keyword>
<keyword evidence="6 7" id="KW-0472">Membrane</keyword>
<dbReference type="KEGG" id="dpx:DAPPUDRAFT_108607"/>
<dbReference type="InterPro" id="IPR018460">
    <property type="entry name" value="Battenin_disease_Cln3_subgr"/>
</dbReference>
<evidence type="ECO:0000256" key="2">
    <source>
        <dbReference type="ARBA" id="ARBA00007467"/>
    </source>
</evidence>
<dbReference type="eggNOG" id="KOG3880">
    <property type="taxonomic scope" value="Eukaryota"/>
</dbReference>
<dbReference type="GO" id="GO:0051453">
    <property type="term" value="P:regulation of intracellular pH"/>
    <property type="evidence" value="ECO:0000318"/>
    <property type="project" value="GO_Central"/>
</dbReference>
<dbReference type="OMA" id="WLCNWQV"/>
<dbReference type="GO" id="GO:0005765">
    <property type="term" value="C:lysosomal membrane"/>
    <property type="evidence" value="ECO:0007669"/>
    <property type="project" value="UniProtKB-SubCell"/>
</dbReference>
<proteinExistence type="inferred from homology"/>
<dbReference type="Proteomes" id="UP000000305">
    <property type="component" value="Unassembled WGS sequence"/>
</dbReference>
<feature type="transmembrane region" description="Helical" evidence="7">
    <location>
        <begin position="320"/>
        <end position="340"/>
    </location>
</feature>
<dbReference type="InParanoid" id="E9H0N4"/>
<dbReference type="EMBL" id="GL732581">
    <property type="protein sequence ID" value="EFX74677.1"/>
    <property type="molecule type" value="Genomic_DNA"/>
</dbReference>
<comment type="subcellular location">
    <subcellularLocation>
        <location evidence="1">Endomembrane system</location>
        <topology evidence="1">Multi-pass membrane protein</topology>
    </subcellularLocation>
    <subcellularLocation>
        <location evidence="7">Lysosome membrane</location>
        <topology evidence="7">Multi-pass membrane protein</topology>
    </subcellularLocation>
</comment>
<evidence type="ECO:0000313" key="9">
    <source>
        <dbReference type="Proteomes" id="UP000000305"/>
    </source>
</evidence>
<evidence type="ECO:0000256" key="5">
    <source>
        <dbReference type="ARBA" id="ARBA00022989"/>
    </source>
</evidence>
<protein>
    <recommendedName>
        <fullName evidence="7">Battenin</fullName>
    </recommendedName>
</protein>
<evidence type="ECO:0000256" key="1">
    <source>
        <dbReference type="ARBA" id="ARBA00004127"/>
    </source>
</evidence>
<comment type="similarity">
    <text evidence="2 7">Belongs to the battenin family.</text>
</comment>
<dbReference type="GO" id="GO:0012505">
    <property type="term" value="C:endomembrane system"/>
    <property type="evidence" value="ECO:0007669"/>
    <property type="project" value="UniProtKB-SubCell"/>
</dbReference>
<accession>E9H0N4</accession>
<dbReference type="STRING" id="6669.E9H0N4"/>
<dbReference type="PANTHER" id="PTHR10981:SF0">
    <property type="entry name" value="BATTENIN"/>
    <property type="match status" value="1"/>
</dbReference>
<dbReference type="PhylomeDB" id="E9H0N4"/>
<dbReference type="GO" id="GO:0007040">
    <property type="term" value="P:lysosome organization"/>
    <property type="evidence" value="ECO:0000318"/>
    <property type="project" value="GO_Central"/>
</dbReference>
<feature type="transmembrane region" description="Helical" evidence="7">
    <location>
        <begin position="387"/>
        <end position="409"/>
    </location>
</feature>
<dbReference type="PRINTS" id="PR01315">
    <property type="entry name" value="BATTENIN"/>
</dbReference>
<dbReference type="HOGENOM" id="CLU_029663_0_0_1"/>
<keyword evidence="5 7" id="KW-1133">Transmembrane helix</keyword>
<feature type="transmembrane region" description="Helical" evidence="7">
    <location>
        <begin position="32"/>
        <end position="52"/>
    </location>
</feature>
<gene>
    <name evidence="8" type="ORF">DAPPUDRAFT_108607</name>
</gene>
<keyword evidence="3" id="KW-0813">Transport</keyword>
<dbReference type="SUPFAM" id="SSF103473">
    <property type="entry name" value="MFS general substrate transporter"/>
    <property type="match status" value="1"/>
</dbReference>
<dbReference type="OrthoDB" id="5965864at2759"/>
<dbReference type="InterPro" id="IPR036259">
    <property type="entry name" value="MFS_trans_sf"/>
</dbReference>
<feature type="transmembrane region" description="Helical" evidence="7">
    <location>
        <begin position="169"/>
        <end position="192"/>
    </location>
</feature>
<dbReference type="FunCoup" id="E9H0N4">
    <property type="interactions" value="157"/>
</dbReference>
<feature type="transmembrane region" description="Helical" evidence="7">
    <location>
        <begin position="136"/>
        <end position="157"/>
    </location>
</feature>
<dbReference type="PANTHER" id="PTHR10981">
    <property type="entry name" value="BATTENIN"/>
    <property type="match status" value="1"/>
</dbReference>
<dbReference type="AlphaFoldDB" id="E9H0N4"/>
<evidence type="ECO:0000256" key="4">
    <source>
        <dbReference type="ARBA" id="ARBA00022692"/>
    </source>
</evidence>
<dbReference type="GO" id="GO:0005764">
    <property type="term" value="C:lysosome"/>
    <property type="evidence" value="ECO:0000318"/>
    <property type="project" value="GO_Central"/>
</dbReference>
<dbReference type="Gene3D" id="1.20.1250.20">
    <property type="entry name" value="MFS general substrate transporter like domains"/>
    <property type="match status" value="1"/>
</dbReference>
<dbReference type="PIRSF" id="PIRSF015974">
    <property type="entry name" value="CLN3_BTN1"/>
    <property type="match status" value="1"/>
</dbReference>
<sequence length="427" mass="47576">MSVAYADEIEQSTPYEDEAEITSPKEKPRNLIAYWLLGLCNNYAYVIMLSAAHDILSEDFQGNSTVPTPSPVTNITRDCNPVSTGAILLADVLPSLAMKLTMPFLLTHIRLRVLLVILLSSASFLMVSFSTAQWQAFLGVVFAAISGGLGEVTFLQYSSHYDKNVVSTWSSGTGGSGLFGALSFAALTTAGLSARKTVLLMLVIPALMAITFFFILDHEKRRVKTNDSDADTEPLMEENQPSFKGHIAPISMRSKCRMLPRMARFIVPLGSVYLFEYFINQGVFELIYFENIWLDHHSQYRWLQVDYQLGVFLSRSSVNLFRINAVWFLAVLQFVNVILLTTEAVFLYIPSIWIVFTIVFWEGLLAGAAYVNTFYRVAFETIPQEKAFAMGITSLAGSVGVSTAGALAVPFHQYLCSLPIIHRTTKW</sequence>
<feature type="transmembrane region" description="Helical" evidence="7">
    <location>
        <begin position="198"/>
        <end position="216"/>
    </location>
</feature>
<dbReference type="InterPro" id="IPR003492">
    <property type="entry name" value="Battenin_disease_Cln3"/>
</dbReference>
<reference evidence="8 9" key="1">
    <citation type="journal article" date="2011" name="Science">
        <title>The ecoresponsive genome of Daphnia pulex.</title>
        <authorList>
            <person name="Colbourne J.K."/>
            <person name="Pfrender M.E."/>
            <person name="Gilbert D."/>
            <person name="Thomas W.K."/>
            <person name="Tucker A."/>
            <person name="Oakley T.H."/>
            <person name="Tokishita S."/>
            <person name="Aerts A."/>
            <person name="Arnold G.J."/>
            <person name="Basu M.K."/>
            <person name="Bauer D.J."/>
            <person name="Caceres C.E."/>
            <person name="Carmel L."/>
            <person name="Casola C."/>
            <person name="Choi J.H."/>
            <person name="Detter J.C."/>
            <person name="Dong Q."/>
            <person name="Dusheyko S."/>
            <person name="Eads B.D."/>
            <person name="Frohlich T."/>
            <person name="Geiler-Samerotte K.A."/>
            <person name="Gerlach D."/>
            <person name="Hatcher P."/>
            <person name="Jogdeo S."/>
            <person name="Krijgsveld J."/>
            <person name="Kriventseva E.V."/>
            <person name="Kultz D."/>
            <person name="Laforsch C."/>
            <person name="Lindquist E."/>
            <person name="Lopez J."/>
            <person name="Manak J.R."/>
            <person name="Muller J."/>
            <person name="Pangilinan J."/>
            <person name="Patwardhan R.P."/>
            <person name="Pitluck S."/>
            <person name="Pritham E.J."/>
            <person name="Rechtsteiner A."/>
            <person name="Rho M."/>
            <person name="Rogozin I.B."/>
            <person name="Sakarya O."/>
            <person name="Salamov A."/>
            <person name="Schaack S."/>
            <person name="Shapiro H."/>
            <person name="Shiga Y."/>
            <person name="Skalitzky C."/>
            <person name="Smith Z."/>
            <person name="Souvorov A."/>
            <person name="Sung W."/>
            <person name="Tang Z."/>
            <person name="Tsuchiya D."/>
            <person name="Tu H."/>
            <person name="Vos H."/>
            <person name="Wang M."/>
            <person name="Wolf Y.I."/>
            <person name="Yamagata H."/>
            <person name="Yamada T."/>
            <person name="Ye Y."/>
            <person name="Shaw J.R."/>
            <person name="Andrews J."/>
            <person name="Crease T.J."/>
            <person name="Tang H."/>
            <person name="Lucas S.M."/>
            <person name="Robertson H.M."/>
            <person name="Bork P."/>
            <person name="Koonin E.V."/>
            <person name="Zdobnov E.M."/>
            <person name="Grigoriev I.V."/>
            <person name="Lynch M."/>
            <person name="Boore J.L."/>
        </authorList>
    </citation>
    <scope>NUCLEOTIDE SEQUENCE [LARGE SCALE GENOMIC DNA]</scope>
</reference>
<organism evidence="8 9">
    <name type="scientific">Daphnia pulex</name>
    <name type="common">Water flea</name>
    <dbReference type="NCBI Taxonomy" id="6669"/>
    <lineage>
        <taxon>Eukaryota</taxon>
        <taxon>Metazoa</taxon>
        <taxon>Ecdysozoa</taxon>
        <taxon>Arthropoda</taxon>
        <taxon>Crustacea</taxon>
        <taxon>Branchiopoda</taxon>
        <taxon>Diplostraca</taxon>
        <taxon>Cladocera</taxon>
        <taxon>Anomopoda</taxon>
        <taxon>Daphniidae</taxon>
        <taxon>Daphnia</taxon>
    </lineage>
</organism>
<feature type="transmembrane region" description="Helical" evidence="7">
    <location>
        <begin position="109"/>
        <end position="130"/>
    </location>
</feature>
<evidence type="ECO:0000256" key="7">
    <source>
        <dbReference type="RuleBase" id="RU361113"/>
    </source>
</evidence>